<feature type="compositionally biased region" description="Polar residues" evidence="1">
    <location>
        <begin position="7"/>
        <end position="20"/>
    </location>
</feature>
<dbReference type="PANTHER" id="PTHR45749">
    <property type="match status" value="1"/>
</dbReference>
<evidence type="ECO:0000313" key="3">
    <source>
        <dbReference type="EMBL" id="PKU78108.1"/>
    </source>
</evidence>
<dbReference type="InterPro" id="IPR025398">
    <property type="entry name" value="DUF4371"/>
</dbReference>
<feature type="region of interest" description="Disordered" evidence="1">
    <location>
        <begin position="1"/>
        <end position="52"/>
    </location>
</feature>
<dbReference type="PANTHER" id="PTHR45749:SF36">
    <property type="entry name" value="ZINC FINGER MYM-TYPE PROTEIN 1-LIKE"/>
    <property type="match status" value="1"/>
</dbReference>
<dbReference type="SMART" id="SM00597">
    <property type="entry name" value="ZnF_TTF"/>
    <property type="match status" value="1"/>
</dbReference>
<keyword evidence="4" id="KW-1185">Reference proteome</keyword>
<dbReference type="Pfam" id="PF14291">
    <property type="entry name" value="DUF4371"/>
    <property type="match status" value="1"/>
</dbReference>
<organism evidence="3 4">
    <name type="scientific">Dendrobium catenatum</name>
    <dbReference type="NCBI Taxonomy" id="906689"/>
    <lineage>
        <taxon>Eukaryota</taxon>
        <taxon>Viridiplantae</taxon>
        <taxon>Streptophyta</taxon>
        <taxon>Embryophyta</taxon>
        <taxon>Tracheophyta</taxon>
        <taxon>Spermatophyta</taxon>
        <taxon>Magnoliopsida</taxon>
        <taxon>Liliopsida</taxon>
        <taxon>Asparagales</taxon>
        <taxon>Orchidaceae</taxon>
        <taxon>Epidendroideae</taxon>
        <taxon>Malaxideae</taxon>
        <taxon>Dendrobiinae</taxon>
        <taxon>Dendrobium</taxon>
    </lineage>
</organism>
<reference evidence="3 4" key="1">
    <citation type="journal article" date="2016" name="Sci. Rep.">
        <title>The Dendrobium catenatum Lindl. genome sequence provides insights into polysaccharide synthase, floral development and adaptive evolution.</title>
        <authorList>
            <person name="Zhang G.Q."/>
            <person name="Xu Q."/>
            <person name="Bian C."/>
            <person name="Tsai W.C."/>
            <person name="Yeh C.M."/>
            <person name="Liu K.W."/>
            <person name="Yoshida K."/>
            <person name="Zhang L.S."/>
            <person name="Chang S.B."/>
            <person name="Chen F."/>
            <person name="Shi Y."/>
            <person name="Su Y.Y."/>
            <person name="Zhang Y.Q."/>
            <person name="Chen L.J."/>
            <person name="Yin Y."/>
            <person name="Lin M."/>
            <person name="Huang H."/>
            <person name="Deng H."/>
            <person name="Wang Z.W."/>
            <person name="Zhu S.L."/>
            <person name="Zhao X."/>
            <person name="Deng C."/>
            <person name="Niu S.C."/>
            <person name="Huang J."/>
            <person name="Wang M."/>
            <person name="Liu G.H."/>
            <person name="Yang H.J."/>
            <person name="Xiao X.J."/>
            <person name="Hsiao Y.Y."/>
            <person name="Wu W.L."/>
            <person name="Chen Y.Y."/>
            <person name="Mitsuda N."/>
            <person name="Ohme-Takagi M."/>
            <person name="Luo Y.B."/>
            <person name="Van de Peer Y."/>
            <person name="Liu Z.J."/>
        </authorList>
    </citation>
    <scope>NUCLEOTIDE SEQUENCE [LARGE SCALE GENOMIC DNA]</scope>
    <source>
        <tissue evidence="3">The whole plant</tissue>
    </source>
</reference>
<dbReference type="STRING" id="906689.A0A2I0WR17"/>
<accession>A0A2I0WR17</accession>
<proteinExistence type="predicted"/>
<reference evidence="3 4" key="2">
    <citation type="journal article" date="2017" name="Nature">
        <title>The Apostasia genome and the evolution of orchids.</title>
        <authorList>
            <person name="Zhang G.Q."/>
            <person name="Liu K.W."/>
            <person name="Li Z."/>
            <person name="Lohaus R."/>
            <person name="Hsiao Y.Y."/>
            <person name="Niu S.C."/>
            <person name="Wang J.Y."/>
            <person name="Lin Y.C."/>
            <person name="Xu Q."/>
            <person name="Chen L.J."/>
            <person name="Yoshida K."/>
            <person name="Fujiwara S."/>
            <person name="Wang Z.W."/>
            <person name="Zhang Y.Q."/>
            <person name="Mitsuda N."/>
            <person name="Wang M."/>
            <person name="Liu G.H."/>
            <person name="Pecoraro L."/>
            <person name="Huang H.X."/>
            <person name="Xiao X.J."/>
            <person name="Lin M."/>
            <person name="Wu X.Y."/>
            <person name="Wu W.L."/>
            <person name="Chen Y.Y."/>
            <person name="Chang S.B."/>
            <person name="Sakamoto S."/>
            <person name="Ohme-Takagi M."/>
            <person name="Yagi M."/>
            <person name="Zeng S.J."/>
            <person name="Shen C.Y."/>
            <person name="Yeh C.M."/>
            <person name="Luo Y.B."/>
            <person name="Tsai W.C."/>
            <person name="Van de Peer Y."/>
            <person name="Liu Z.J."/>
        </authorList>
    </citation>
    <scope>NUCLEOTIDE SEQUENCE [LARGE SCALE GENOMIC DNA]</scope>
    <source>
        <tissue evidence="3">The whole plant</tissue>
    </source>
</reference>
<protein>
    <recommendedName>
        <fullName evidence="2">TTF-type domain-containing protein</fullName>
    </recommendedName>
</protein>
<dbReference type="InterPro" id="IPR006580">
    <property type="entry name" value="Znf_TTF"/>
</dbReference>
<evidence type="ECO:0000259" key="2">
    <source>
        <dbReference type="SMART" id="SM00597"/>
    </source>
</evidence>
<feature type="compositionally biased region" description="Basic and acidic residues" evidence="1">
    <location>
        <begin position="22"/>
        <end position="32"/>
    </location>
</feature>
<name>A0A2I0WR17_9ASPA</name>
<evidence type="ECO:0000313" key="4">
    <source>
        <dbReference type="Proteomes" id="UP000233837"/>
    </source>
</evidence>
<dbReference type="AlphaFoldDB" id="A0A2I0WR17"/>
<gene>
    <name evidence="3" type="ORF">MA16_Dca013174</name>
</gene>
<feature type="compositionally biased region" description="Polar residues" evidence="1">
    <location>
        <begin position="38"/>
        <end position="52"/>
    </location>
</feature>
<dbReference type="Proteomes" id="UP000233837">
    <property type="component" value="Unassembled WGS sequence"/>
</dbReference>
<dbReference type="EMBL" id="KZ502476">
    <property type="protein sequence ID" value="PKU78108.1"/>
    <property type="molecule type" value="Genomic_DNA"/>
</dbReference>
<sequence>MEKYFKKTSQSCHSCASTPTVDLEKNEDEQRNKRNRTIGESSKSTLTDIDNLQSDPGLRIPISEFSFNIRDQIRRSYLQKGPCQPRNHDCPKSKFGMKDRRFNPRWFDKYSSWLEYSIQKDKAYCLYCYLFGVEGRGKEDDEAFRRNGFSNWKKPDRFDLHIGGPNSAHNNARQNCEDLMKQDQNIHFAFHVQSDRTTNAYRIRLNSSIDCVKFLLRQGLAFRGHDESFNSKNQGNFLELLQF</sequence>
<feature type="domain" description="TTF-type" evidence="2">
    <location>
        <begin position="98"/>
        <end position="192"/>
    </location>
</feature>
<evidence type="ECO:0000256" key="1">
    <source>
        <dbReference type="SAM" id="MobiDB-lite"/>
    </source>
</evidence>